<dbReference type="Pfam" id="PF20416">
    <property type="entry name" value="UTP20"/>
    <property type="match status" value="1"/>
</dbReference>
<feature type="domain" description="U3 small nucleolar RNA-associated protein 20 N-terminal" evidence="2">
    <location>
        <begin position="866"/>
        <end position="1479"/>
    </location>
</feature>
<evidence type="ECO:0000256" key="1">
    <source>
        <dbReference type="SAM" id="MobiDB-lite"/>
    </source>
</evidence>
<dbReference type="InterPro" id="IPR016024">
    <property type="entry name" value="ARM-type_fold"/>
</dbReference>
<dbReference type="EMBL" id="GEVI01006415">
    <property type="protein sequence ID" value="JAU25905.1"/>
    <property type="molecule type" value="Transcribed_RNA"/>
</dbReference>
<organism evidence="4">
    <name type="scientific">Noccaea caerulescens</name>
    <name type="common">Alpine penny-cress</name>
    <name type="synonym">Thlaspi caerulescens</name>
    <dbReference type="NCBI Taxonomy" id="107243"/>
    <lineage>
        <taxon>Eukaryota</taxon>
        <taxon>Viridiplantae</taxon>
        <taxon>Streptophyta</taxon>
        <taxon>Embryophyta</taxon>
        <taxon>Tracheophyta</taxon>
        <taxon>Spermatophyta</taxon>
        <taxon>Magnoliopsida</taxon>
        <taxon>eudicotyledons</taxon>
        <taxon>Gunneridae</taxon>
        <taxon>Pentapetalae</taxon>
        <taxon>rosids</taxon>
        <taxon>malvids</taxon>
        <taxon>Brassicales</taxon>
        <taxon>Brassicaceae</taxon>
        <taxon>Coluteocarpeae</taxon>
        <taxon>Noccaea</taxon>
    </lineage>
</organism>
<dbReference type="PANTHER" id="PTHR17695">
    <property type="entry name" value="SMALL SUBUNIT PROCESSOME COMPONENT 20 HOMOLOG"/>
    <property type="match status" value="1"/>
</dbReference>
<dbReference type="PANTHER" id="PTHR17695:SF11">
    <property type="entry name" value="SMALL SUBUNIT PROCESSOME COMPONENT 20 HOMOLOG"/>
    <property type="match status" value="1"/>
</dbReference>
<evidence type="ECO:0000259" key="2">
    <source>
        <dbReference type="Pfam" id="PF07539"/>
    </source>
</evidence>
<sequence length="2350" mass="267637">MATPADARAVKSLNDSGGHKKFKFKTISQKINDIDVFRSLDKVKDEPSEGSSFFRDCLVEWRELNTAQDFILFYEEMLPFVQTLPLVILQKELIFSKLVSRLQMKARLSLEPILRLIAALSRDLLEDFIPFLPRIVNSLVSLLKTGAQKEPEIIEQIFSSWFDILENLKKYLICDIECILRDTLELRYHPKDDINELMSKSMSFLLRNAQDEQLEKGIKWILSEAADPPKRDGGVGLLYYVMMRGNSKSFHSKARRVLKFLLKDSTLSFCDNSPQGPGTVVEVVSSTLERLCEDLEAEELSVMWKCLDEEINESISNKNSVHLSRLLSVLTAAVRIDKGRKVNDYPSLIQLVSLIVSTFVTSPETVVEGDNLSAVLDEVLQLILCTINRVTKMETVVSQWAPIFALKSTSLLTFLRELLQKDESVVKAFTNNILSAINNMIWEHSEEVIPVLLTLCEKQQTSDDRVNIIDQTFESRYERIHEFLEENIKKVLQNIENTGLSQIEEAELPVVWGVVKCYPYFKVDSSLLICFKNTLRQHLAVWDVDTFSAPKLMWQCLLGTALRSCHKLPRSINHRDLEEALSFAKDYKSCVQVLSPVADFFDVMHRSNAYPELQANKAEDAFGIFSENLRHPNKDIRLMTLRILCHFETFPSGPSFEEHPPKKKMKTEETTKSLPKGNVLLLLRSVEETSHSVDTGRMLESLISEIQKDLSAGRIHARYLQLVLNGLMGLFHNKFNLGDPVSKCLAVLLRNHTGAVWSDFVCNLGQCQLKFEALHNHSENANHSMSERHTDLIGRFNKFVFPPSDSTPTAKVVSLLLQTLQKVPTVAHSRASEILPLLLKFLGYDSENPMRVGLFNAQVCKGEDWKEVLKQWLTLVKLMKNPRSFCFSQFLNDVLQNRFLDDNDADVQTIVLECLLLSNEFLVPHRQHLLNLIKPKELREELTTWNLSEDIEEAHRSHVYSHVIRILMPKVRTLKNLASRKHTSISHRKAVLRFISQLDVNELALFFALLIKPLNIISEETMDLFWNSGKSSLDYFQKSNFPKHFTVDTLSTLSRNQKSGFLHVIQDILEVFDELRVRPFLDFLMGCVVRLLVSYAPNIDEERNIESLALRNPTAASSTPDDKENVSINHDQAGTALKQFKELRTLCLKIIAHILDKYDDFDLGSEFWDLFFSAVNPLIKNFKKEGSSSEKPSSLFSCFLSMSKSRNLVTLLCREESLVPDIFSILTVTTASEAIKSSALKFIENLLFLDNELDEDDNMNKGFLDPYIEALINSLHTLFIGGIKKRKSVKYHGEREIKILQLLSKHMRDRSRAMKYLDVLLSFLDKSVKDSDIRREALLAIRDIIPLLGTENTTKIIDIVSPLLVDAELDTRLCICDLLESLAKNDFSLDDVAKRIRDMNAISAMEVDDIDYEKIVNAYVEINADFFNRSSEQHTMIILSQSIYNLSSESIMLRGSAQKLLSSFIDFSASRLCQEASAHSGFGKEVKFILTHIGDAISRGGVIMKEWFLLIREMVIKLSDAGNLAEFRPLCSEDENVDFFKSIVHIQAHRRAKAISRFTNVVKDRSLPEGVVRKLLVSVFFNIVLDGQDGKDNNVRNACLEALASISAHMCWKSYYALLNRCFREMNKHTRKEKLLLRLICLILDNFHFTEDGYTKEVEECLKKKMEKLMNSDSDSVNVHSSVAALKVLKLLPKEAMDSNLSSVIHRIAKFLKNRLESTREEARLALVACLKELGLEYLQVVVNSLRAILKQGSEVHVLGYSVYFILSKCLSNSTCGKLDHCLGDLLAVVEKDIFGEVAEQKDVEKFSSKMKETKKRKSLETLKLIAENVTFRSQALKLLFPVTAKLERHLTPKIKSSLEDMLKQIAAGIEGNPSVDQRELFVFIYERVDDGINKRGGLGDQLASPPSKKKRKSGDLHETSGFISGAKSTPHLITVFALDLLHNRMKKTKLDNTDKELLGMLDPFVKLLTGCLSSKYEDIVSSALKCFISLIRFPLPSLMREADEVKTALLTIAQTAVNSSSPLVQSCLKLLTTLLGNENLTLSSEQLKIVIQFPMFVDLESNPSFVALSLLKAIVKRKLVVPEIYDIAIQVSELMVKSHLDPIRKKCKQILLQFLVHYTLSEKRLEQHVNSLLANLRYEHPTGREAVLDMLKALILKFSEPNRGKPSILDRQSRKLFLRLVHCLANDDDKNVRFKIGGVIELLIERIGKDLVGHSLSYCLLWYKQQNLQAAAAQVLGFIIDAMKKTFRKHINNTLQDAKTIMESAVHACSLQLQDAVEEAGVPFWKEAYYSLVMIEKMLKQFPDLNFGKDFEDIWKMVFKFLLHPHAWLRKISCRLLNNLFLRSLVFIF</sequence>
<feature type="region of interest" description="Disordered" evidence="1">
    <location>
        <begin position="1897"/>
        <end position="1923"/>
    </location>
</feature>
<feature type="domain" description="U3 small nucleolar RNA-associated protein 20" evidence="3">
    <location>
        <begin position="1672"/>
        <end position="1887"/>
    </location>
</feature>
<gene>
    <name evidence="4" type="ORF">GA_TR9819_c6_g1_i1_g.31945</name>
</gene>
<proteinExistence type="predicted"/>
<dbReference type="SUPFAM" id="SSF48371">
    <property type="entry name" value="ARM repeat"/>
    <property type="match status" value="3"/>
</dbReference>
<dbReference type="InterPro" id="IPR011430">
    <property type="entry name" value="UTP20_N"/>
</dbReference>
<dbReference type="InterPro" id="IPR046523">
    <property type="entry name" value="UTP20_dom"/>
</dbReference>
<dbReference type="InterPro" id="IPR052575">
    <property type="entry name" value="SSU_processome_comp_20"/>
</dbReference>
<dbReference type="GO" id="GO:0030686">
    <property type="term" value="C:90S preribosome"/>
    <property type="evidence" value="ECO:0007669"/>
    <property type="project" value="TreeGrafter"/>
</dbReference>
<name>A0A1J3E191_NOCCA</name>
<reference evidence="4" key="1">
    <citation type="submission" date="2016-07" db="EMBL/GenBank/DDBJ databases">
        <title>De novo transcriptome assembly of four accessions of the metal hyperaccumulator plant Noccaea caerulescens.</title>
        <authorList>
            <person name="Blande D."/>
            <person name="Halimaa P."/>
            <person name="Tervahauta A.I."/>
            <person name="Aarts M.G."/>
            <person name="Karenlampi S.O."/>
        </authorList>
    </citation>
    <scope>NUCLEOTIDE SEQUENCE</scope>
</reference>
<protein>
    <submittedName>
        <fullName evidence="4">U3 small nucleolar RNA-associated protein 20</fullName>
    </submittedName>
</protein>
<evidence type="ECO:0000313" key="4">
    <source>
        <dbReference type="EMBL" id="JAU25905.1"/>
    </source>
</evidence>
<evidence type="ECO:0000259" key="3">
    <source>
        <dbReference type="Pfam" id="PF20416"/>
    </source>
</evidence>
<accession>A0A1J3E191</accession>
<dbReference type="Pfam" id="PF07539">
    <property type="entry name" value="UTP20_N"/>
    <property type="match status" value="1"/>
</dbReference>
<dbReference type="GO" id="GO:0032040">
    <property type="term" value="C:small-subunit processome"/>
    <property type="evidence" value="ECO:0007669"/>
    <property type="project" value="TreeGrafter"/>
</dbReference>